<keyword evidence="9 14" id="KW-0249">Electron transport</keyword>
<dbReference type="InterPro" id="IPR045187">
    <property type="entry name" value="CcO_II"/>
</dbReference>
<feature type="domain" description="Cytochrome oxidase subunit II copper A binding" evidence="17">
    <location>
        <begin position="130"/>
        <end position="307"/>
    </location>
</feature>
<dbReference type="InterPro" id="IPR002429">
    <property type="entry name" value="CcO_II-like_C"/>
</dbReference>
<dbReference type="Pfam" id="PF13442">
    <property type="entry name" value="Cytochrome_CBB3"/>
    <property type="match status" value="1"/>
</dbReference>
<dbReference type="SUPFAM" id="SSF46626">
    <property type="entry name" value="Cytochrome c"/>
    <property type="match status" value="2"/>
</dbReference>
<keyword evidence="6 14" id="KW-0812">Transmembrane</keyword>
<dbReference type="InterPro" id="IPR009056">
    <property type="entry name" value="Cyt_c-like_dom"/>
</dbReference>
<dbReference type="Gene3D" id="1.10.760.10">
    <property type="entry name" value="Cytochrome c-like domain"/>
    <property type="match status" value="2"/>
</dbReference>
<protein>
    <recommendedName>
        <fullName evidence="15">Cytochrome c oxidase subunit 2</fullName>
        <ecNumber evidence="15">7.1.1.9</ecNumber>
    </recommendedName>
</protein>
<evidence type="ECO:0000256" key="12">
    <source>
        <dbReference type="ARBA" id="ARBA00023136"/>
    </source>
</evidence>
<evidence type="ECO:0000256" key="5">
    <source>
        <dbReference type="ARBA" id="ARBA00022660"/>
    </source>
</evidence>
<evidence type="ECO:0000256" key="16">
    <source>
        <dbReference type="SAM" id="Phobius"/>
    </source>
</evidence>
<dbReference type="EMBL" id="CP042467">
    <property type="protein sequence ID" value="QED26586.1"/>
    <property type="molecule type" value="Genomic_DNA"/>
</dbReference>
<dbReference type="Gene3D" id="1.10.287.90">
    <property type="match status" value="1"/>
</dbReference>
<dbReference type="GO" id="GO:0005886">
    <property type="term" value="C:plasma membrane"/>
    <property type="evidence" value="ECO:0007669"/>
    <property type="project" value="UniProtKB-SubCell"/>
</dbReference>
<dbReference type="GO" id="GO:0042773">
    <property type="term" value="P:ATP synthesis coupled electron transport"/>
    <property type="evidence" value="ECO:0007669"/>
    <property type="project" value="TreeGrafter"/>
</dbReference>
<keyword evidence="7 13" id="KW-0479">Metal-binding</keyword>
<evidence type="ECO:0000256" key="10">
    <source>
        <dbReference type="ARBA" id="ARBA00022989"/>
    </source>
</evidence>
<comment type="catalytic activity">
    <reaction evidence="15">
        <text>4 Fe(II)-[cytochrome c] + O2 + 8 H(+)(in) = 4 Fe(III)-[cytochrome c] + 2 H2O + 4 H(+)(out)</text>
        <dbReference type="Rhea" id="RHEA:11436"/>
        <dbReference type="Rhea" id="RHEA-COMP:10350"/>
        <dbReference type="Rhea" id="RHEA-COMP:14399"/>
        <dbReference type="ChEBI" id="CHEBI:15377"/>
        <dbReference type="ChEBI" id="CHEBI:15378"/>
        <dbReference type="ChEBI" id="CHEBI:15379"/>
        <dbReference type="ChEBI" id="CHEBI:29033"/>
        <dbReference type="ChEBI" id="CHEBI:29034"/>
        <dbReference type="EC" id="7.1.1.9"/>
    </reaction>
</comment>
<evidence type="ECO:0000256" key="13">
    <source>
        <dbReference type="PROSITE-ProRule" id="PRU00433"/>
    </source>
</evidence>
<accession>A0A5B8XSI0</accession>
<evidence type="ECO:0000256" key="15">
    <source>
        <dbReference type="RuleBase" id="RU004024"/>
    </source>
</evidence>
<evidence type="ECO:0000259" key="19">
    <source>
        <dbReference type="PROSITE" id="PS51007"/>
    </source>
</evidence>
<evidence type="ECO:0000313" key="20">
    <source>
        <dbReference type="EMBL" id="QED26586.1"/>
    </source>
</evidence>
<dbReference type="InterPro" id="IPR036909">
    <property type="entry name" value="Cyt_c-like_dom_sf"/>
</dbReference>
<comment type="subcellular location">
    <subcellularLocation>
        <location evidence="14">Cell membrane</location>
        <topology evidence="14">Multi-pass membrane protein</topology>
    </subcellularLocation>
    <subcellularLocation>
        <location evidence="1">Membrane</location>
        <topology evidence="1">Multi-pass membrane protein</topology>
    </subcellularLocation>
</comment>
<keyword evidence="4 13" id="KW-0349">Heme</keyword>
<evidence type="ECO:0000256" key="8">
    <source>
        <dbReference type="ARBA" id="ARBA00022967"/>
    </source>
</evidence>
<dbReference type="EC" id="7.1.1.9" evidence="15"/>
<gene>
    <name evidence="20" type="ORF">FRD01_04865</name>
</gene>
<dbReference type="PANTHER" id="PTHR22888">
    <property type="entry name" value="CYTOCHROME C OXIDASE, SUBUNIT II"/>
    <property type="match status" value="1"/>
</dbReference>
<dbReference type="PROSITE" id="PS50999">
    <property type="entry name" value="COX2_TM"/>
    <property type="match status" value="1"/>
</dbReference>
<comment type="function">
    <text evidence="15">Subunits I and II form the functional core of the enzyme complex. Electrons originating in cytochrome c are transferred via heme a and Cu(A) to the binuclear center formed by heme a3 and Cu(B).</text>
</comment>
<evidence type="ECO:0000259" key="18">
    <source>
        <dbReference type="PROSITE" id="PS50999"/>
    </source>
</evidence>
<sequence>MGVMTSYKIERRAILLVAVFLVLAVPTLAFAVPGSGEFISNYAPGGRSVTELYNILAKICLAILLLVEGLLLVAIIKFRRKSADERPVQTHGNLKLEIGWTLAAAVVQVYIGVITINVMTEVEVIPEPENIGITVEAIAYQWGWQFRYPDYNGMLTDDLVVPAHTNVKLEITSRDVIHSIFIPELGVKMDAVPGRFNLWWFNADGPVNQVLAEGERASRVEKERKVTTRPDIVSFFNPRPDRDVTGLEDRVTYLAASRTVEDVSPYAKYDAVEYRGMCTEICGKGHYNMYFRTVAMTQTSFDQWVKDQQTGSTEADGGAIYQQKCASCHGADGAGVPGSFPPLVNVPWTNDDTMKDAHIEVVLKGSEASTLQGPTEVNGVVYNSVMQPWHDTMNDVEIAAVVNHERISWGNKGTEVSAEDVARVRASLGLPPFPAGGAEPIPESELLAEGENLYAACASCHGADGKAMNGVPSLAGNTTVLSDVKGTVASLVNGQDKEQWPGVKSPMGRSMTDRQLSALITYMRKSWGNEGGVVLPDEIQRLRNEVQK</sequence>
<dbReference type="Proteomes" id="UP000321595">
    <property type="component" value="Chromosome"/>
</dbReference>
<evidence type="ECO:0000256" key="7">
    <source>
        <dbReference type="ARBA" id="ARBA00022723"/>
    </source>
</evidence>
<keyword evidence="8" id="KW-1278">Translocase</keyword>
<dbReference type="PROSITE" id="PS51007">
    <property type="entry name" value="CYTC"/>
    <property type="match status" value="2"/>
</dbReference>
<dbReference type="Pfam" id="PF02790">
    <property type="entry name" value="COX2_TM"/>
    <property type="match status" value="1"/>
</dbReference>
<feature type="domain" description="Cytochrome oxidase subunit II transmembrane region profile" evidence="18">
    <location>
        <begin position="30"/>
        <end position="126"/>
    </location>
</feature>
<feature type="domain" description="Cytochrome c" evidence="19">
    <location>
        <begin position="445"/>
        <end position="527"/>
    </location>
</feature>
<feature type="transmembrane region" description="Helical" evidence="16">
    <location>
        <begin position="98"/>
        <end position="119"/>
    </location>
</feature>
<dbReference type="PROSITE" id="PS50857">
    <property type="entry name" value="COX2_CUA"/>
    <property type="match status" value="1"/>
</dbReference>
<evidence type="ECO:0000256" key="3">
    <source>
        <dbReference type="ARBA" id="ARBA00022448"/>
    </source>
</evidence>
<dbReference type="Pfam" id="PF00034">
    <property type="entry name" value="Cytochrom_C"/>
    <property type="match status" value="1"/>
</dbReference>
<evidence type="ECO:0000256" key="6">
    <source>
        <dbReference type="ARBA" id="ARBA00022692"/>
    </source>
</evidence>
<keyword evidence="11 13" id="KW-0408">Iron</keyword>
<dbReference type="InterPro" id="IPR011759">
    <property type="entry name" value="Cyt_c_oxidase_su2_TM_dom"/>
</dbReference>
<comment type="cofactor">
    <cofactor evidence="15">
        <name>Cu cation</name>
        <dbReference type="ChEBI" id="CHEBI:23378"/>
    </cofactor>
    <text evidence="15">Binds a copper A center.</text>
</comment>
<feature type="transmembrane region" description="Helical" evidence="16">
    <location>
        <begin position="55"/>
        <end position="78"/>
    </location>
</feature>
<dbReference type="Gene3D" id="2.60.40.420">
    <property type="entry name" value="Cupredoxins - blue copper proteins"/>
    <property type="match status" value="1"/>
</dbReference>
<keyword evidence="3 14" id="KW-0813">Transport</keyword>
<evidence type="ECO:0000256" key="1">
    <source>
        <dbReference type="ARBA" id="ARBA00004141"/>
    </source>
</evidence>
<dbReference type="InterPro" id="IPR036257">
    <property type="entry name" value="Cyt_c_oxidase_su2_TM_sf"/>
</dbReference>
<feature type="domain" description="Cytochrome c" evidence="19">
    <location>
        <begin position="312"/>
        <end position="409"/>
    </location>
</feature>
<keyword evidence="15" id="KW-0186">Copper</keyword>
<organism evidence="20 21">
    <name type="scientific">Microvenator marinus</name>
    <dbReference type="NCBI Taxonomy" id="2600177"/>
    <lineage>
        <taxon>Bacteria</taxon>
        <taxon>Deltaproteobacteria</taxon>
        <taxon>Bradymonadales</taxon>
        <taxon>Microvenatoraceae</taxon>
        <taxon>Microvenator</taxon>
    </lineage>
</organism>
<evidence type="ECO:0000256" key="11">
    <source>
        <dbReference type="ARBA" id="ARBA00023004"/>
    </source>
</evidence>
<comment type="similarity">
    <text evidence="2 14">Belongs to the cytochrome c oxidase subunit 2 family.</text>
</comment>
<dbReference type="GO" id="GO:0020037">
    <property type="term" value="F:heme binding"/>
    <property type="evidence" value="ECO:0007669"/>
    <property type="project" value="InterPro"/>
</dbReference>
<evidence type="ECO:0000256" key="14">
    <source>
        <dbReference type="RuleBase" id="RU000456"/>
    </source>
</evidence>
<evidence type="ECO:0000259" key="17">
    <source>
        <dbReference type="PROSITE" id="PS50857"/>
    </source>
</evidence>
<dbReference type="GO" id="GO:0005507">
    <property type="term" value="F:copper ion binding"/>
    <property type="evidence" value="ECO:0007669"/>
    <property type="project" value="InterPro"/>
</dbReference>
<dbReference type="KEGG" id="bbae:FRD01_04865"/>
<evidence type="ECO:0000313" key="21">
    <source>
        <dbReference type="Proteomes" id="UP000321595"/>
    </source>
</evidence>
<proteinExistence type="inferred from homology"/>
<dbReference type="PANTHER" id="PTHR22888:SF9">
    <property type="entry name" value="CYTOCHROME C OXIDASE SUBUNIT 2"/>
    <property type="match status" value="1"/>
</dbReference>
<dbReference type="InterPro" id="IPR008972">
    <property type="entry name" value="Cupredoxin"/>
</dbReference>
<evidence type="ECO:0000256" key="4">
    <source>
        <dbReference type="ARBA" id="ARBA00022617"/>
    </source>
</evidence>
<dbReference type="GO" id="GO:0004129">
    <property type="term" value="F:cytochrome-c oxidase activity"/>
    <property type="evidence" value="ECO:0007669"/>
    <property type="project" value="UniProtKB-EC"/>
</dbReference>
<keyword evidence="21" id="KW-1185">Reference proteome</keyword>
<dbReference type="SUPFAM" id="SSF81464">
    <property type="entry name" value="Cytochrome c oxidase subunit II-like, transmembrane region"/>
    <property type="match status" value="1"/>
</dbReference>
<evidence type="ECO:0000256" key="2">
    <source>
        <dbReference type="ARBA" id="ARBA00007866"/>
    </source>
</evidence>
<name>A0A5B8XSI0_9DELT</name>
<keyword evidence="5 14" id="KW-0679">Respiratory chain</keyword>
<evidence type="ECO:0000256" key="9">
    <source>
        <dbReference type="ARBA" id="ARBA00022982"/>
    </source>
</evidence>
<keyword evidence="12 16" id="KW-0472">Membrane</keyword>
<keyword evidence="10 16" id="KW-1133">Transmembrane helix</keyword>
<reference evidence="20 21" key="1">
    <citation type="submission" date="2019-08" db="EMBL/GenBank/DDBJ databases">
        <authorList>
            <person name="Liang Q."/>
        </authorList>
    </citation>
    <scope>NUCLEOTIDE SEQUENCE [LARGE SCALE GENOMIC DNA]</scope>
    <source>
        <strain evidence="20 21">V1718</strain>
    </source>
</reference>
<dbReference type="OrthoDB" id="9811281at2"/>
<dbReference type="Pfam" id="PF00116">
    <property type="entry name" value="COX2"/>
    <property type="match status" value="1"/>
</dbReference>
<dbReference type="AlphaFoldDB" id="A0A5B8XSI0"/>
<dbReference type="SUPFAM" id="SSF49503">
    <property type="entry name" value="Cupredoxins"/>
    <property type="match status" value="1"/>
</dbReference>